<accession>A0ABD2ZAK1</accession>
<keyword evidence="2" id="KW-0677">Repeat</keyword>
<dbReference type="SUPFAM" id="SSF54928">
    <property type="entry name" value="RNA-binding domain, RBD"/>
    <property type="match status" value="3"/>
</dbReference>
<sequence length="971" mass="108009">MKATDGGAGDSQHSSSTVFVTGVPYSFSNSQLEESFSEVGPIRRCFMVTKKGSSEHRGFGFVQFTTGEDAHRAIELKNGSVLGGRKIQVKHATHRAPLEQRRAKGNQGDHSDGVAQEKIDKVRSPVETVKHEEASKSQLTVMGNKAGDSMVRKKVPTISGSAPDDETYSEKEKQRVAKTVIFGGLLNADMAEDVHRRAKECGTVRSVIYPLPKEELEHHDLARDGCKMDASSVLYTSVKSARSSVAALHQKEIHGGLVWARQLGGEGSKTKKWKLIVRNLPFKAMVKEIKDTFSAVAFVWEAFIPQNPETGLSKGFAFVKFTSKQDAENVIKMFNGKNFGKRPIAVDWAVSKKVYASGDKSLAASEEGQNKDGGESDSDSDSDLDEDNREVNEKSLQDDKVDDTSYEPDSSVEKVLNTEINFDEEADATRKVLQNIISLTSKGADKLDNDSSGLSKEMKDDESLGISNKSPDAFITPKEIPGNSGKSKKMDKNPTERQEELQRTIFISNLPFDISNEEVKQRFAAFGEIEFFVPVLHRVTKRPRGTGFLKFNTTDSADAAVSAANAGGGGLGVLLKGRQLKILKALDKEAAQDKVSEKTKKEDRDHRNLYLAEEGLILEGTPAAEGVSVSDISKRKTLQEKKMTKLQSPNFHVSRTRLAIYNLPKSMAEKQLKQLCINAVVSRATKQKPVIRQIKILSDSKNRNSVRKNGSRGVAFVEFSEHQHALVALRVLNNNPETFGAEHRPIVEFAVDNVLTLRNRKDKLQAQQQDSPTDVQNLEQNLKSNNPDHPKEKSRKRKSRHDTKSSDTSGSKIEAEFERQVPAETSSGKVQFVNKQQIHSGGKMENISPKKKAKGSKNMQILHQEQRKPKGDVPPPAEGITINAHRHGHQDGPHMYTKKRRLQVQAHEHKEPIGSERRKKSKRNHDPLGRDVVDKLDSLIEQYKSKFARHNTGQTDNEKQGAKQIRRWFQS</sequence>
<dbReference type="GO" id="GO:0005634">
    <property type="term" value="C:nucleus"/>
    <property type="evidence" value="ECO:0007669"/>
    <property type="project" value="UniProtKB-SubCell"/>
</dbReference>
<proteinExistence type="predicted"/>
<dbReference type="InterPro" id="IPR035979">
    <property type="entry name" value="RBD_domain_sf"/>
</dbReference>
<feature type="domain" description="RRM" evidence="7">
    <location>
        <begin position="16"/>
        <end position="94"/>
    </location>
</feature>
<dbReference type="PANTHER" id="PTHR48039">
    <property type="entry name" value="RNA-BINDING MOTIF PROTEIN 14B"/>
    <property type="match status" value="1"/>
</dbReference>
<evidence type="ECO:0000313" key="8">
    <source>
        <dbReference type="EMBL" id="KAL3515132.1"/>
    </source>
</evidence>
<feature type="region of interest" description="Disordered" evidence="6">
    <location>
        <begin position="444"/>
        <end position="499"/>
    </location>
</feature>
<feature type="compositionally biased region" description="Polar residues" evidence="6">
    <location>
        <begin position="823"/>
        <end position="839"/>
    </location>
</feature>
<keyword evidence="4" id="KW-0539">Nucleus</keyword>
<dbReference type="PANTHER" id="PTHR48039:SF5">
    <property type="entry name" value="RNA-BINDING PROTEIN 28"/>
    <property type="match status" value="1"/>
</dbReference>
<keyword evidence="3 5" id="KW-0694">RNA-binding</keyword>
<feature type="compositionally biased region" description="Acidic residues" evidence="6">
    <location>
        <begin position="375"/>
        <end position="388"/>
    </location>
</feature>
<dbReference type="InterPro" id="IPR000504">
    <property type="entry name" value="RRM_dom"/>
</dbReference>
<feature type="domain" description="RRM" evidence="7">
    <location>
        <begin position="273"/>
        <end position="351"/>
    </location>
</feature>
<name>A0ABD2ZAK1_9GENT</name>
<dbReference type="Gene3D" id="3.30.70.330">
    <property type="match status" value="4"/>
</dbReference>
<feature type="domain" description="RRM" evidence="7">
    <location>
        <begin position="503"/>
        <end position="587"/>
    </location>
</feature>
<dbReference type="CDD" id="cd12414">
    <property type="entry name" value="RRM2_RBM28_like"/>
    <property type="match status" value="1"/>
</dbReference>
<keyword evidence="9" id="KW-1185">Reference proteome</keyword>
<feature type="region of interest" description="Disordered" evidence="6">
    <location>
        <begin position="906"/>
        <end position="933"/>
    </location>
</feature>
<dbReference type="EMBL" id="JBJUIK010000010">
    <property type="protein sequence ID" value="KAL3515132.1"/>
    <property type="molecule type" value="Genomic_DNA"/>
</dbReference>
<dbReference type="Proteomes" id="UP001630127">
    <property type="component" value="Unassembled WGS sequence"/>
</dbReference>
<feature type="region of interest" description="Disordered" evidence="6">
    <location>
        <begin position="947"/>
        <end position="971"/>
    </location>
</feature>
<evidence type="ECO:0000256" key="2">
    <source>
        <dbReference type="ARBA" id="ARBA00022737"/>
    </source>
</evidence>
<feature type="compositionally biased region" description="Basic and acidic residues" evidence="6">
    <location>
        <begin position="906"/>
        <end position="916"/>
    </location>
</feature>
<evidence type="ECO:0000256" key="4">
    <source>
        <dbReference type="ARBA" id="ARBA00023242"/>
    </source>
</evidence>
<feature type="compositionally biased region" description="Basic and acidic residues" evidence="6">
    <location>
        <begin position="96"/>
        <end position="112"/>
    </location>
</feature>
<dbReference type="AlphaFoldDB" id="A0ABD2ZAK1"/>
<feature type="region of interest" description="Disordered" evidence="6">
    <location>
        <begin position="763"/>
        <end position="859"/>
    </location>
</feature>
<dbReference type="SMART" id="SM00360">
    <property type="entry name" value="RRM"/>
    <property type="match status" value="4"/>
</dbReference>
<feature type="compositionally biased region" description="Basic and acidic residues" evidence="6">
    <location>
        <begin position="389"/>
        <end position="403"/>
    </location>
</feature>
<dbReference type="CDD" id="cd12416">
    <property type="entry name" value="RRM4_RBM28_like"/>
    <property type="match status" value="1"/>
</dbReference>
<dbReference type="CDD" id="cd12413">
    <property type="entry name" value="RRM1_RBM28_like"/>
    <property type="match status" value="1"/>
</dbReference>
<evidence type="ECO:0000259" key="7">
    <source>
        <dbReference type="PROSITE" id="PS50102"/>
    </source>
</evidence>
<reference evidence="8 9" key="1">
    <citation type="submission" date="2024-11" db="EMBL/GenBank/DDBJ databases">
        <title>A near-complete genome assembly of Cinchona calisaya.</title>
        <authorList>
            <person name="Lian D.C."/>
            <person name="Zhao X.W."/>
            <person name="Wei L."/>
        </authorList>
    </citation>
    <scope>NUCLEOTIDE SEQUENCE [LARGE SCALE GENOMIC DNA]</scope>
    <source>
        <tissue evidence="8">Nenye</tissue>
    </source>
</reference>
<dbReference type="PROSITE" id="PS50102">
    <property type="entry name" value="RRM"/>
    <property type="match status" value="4"/>
</dbReference>
<comment type="caution">
    <text evidence="8">The sequence shown here is derived from an EMBL/GenBank/DDBJ whole genome shotgun (WGS) entry which is preliminary data.</text>
</comment>
<evidence type="ECO:0000256" key="5">
    <source>
        <dbReference type="PROSITE-ProRule" id="PRU00176"/>
    </source>
</evidence>
<evidence type="ECO:0000256" key="3">
    <source>
        <dbReference type="ARBA" id="ARBA00022884"/>
    </source>
</evidence>
<feature type="compositionally biased region" description="Basic and acidic residues" evidence="6">
    <location>
        <begin position="488"/>
        <end position="499"/>
    </location>
</feature>
<evidence type="ECO:0000256" key="6">
    <source>
        <dbReference type="SAM" id="MobiDB-lite"/>
    </source>
</evidence>
<evidence type="ECO:0000256" key="1">
    <source>
        <dbReference type="ARBA" id="ARBA00004123"/>
    </source>
</evidence>
<dbReference type="GO" id="GO:0003723">
    <property type="term" value="F:RNA binding"/>
    <property type="evidence" value="ECO:0007669"/>
    <property type="project" value="UniProtKB-UniRule"/>
</dbReference>
<feature type="compositionally biased region" description="Polar residues" evidence="6">
    <location>
        <begin position="765"/>
        <end position="785"/>
    </location>
</feature>
<organism evidence="8 9">
    <name type="scientific">Cinchona calisaya</name>
    <dbReference type="NCBI Taxonomy" id="153742"/>
    <lineage>
        <taxon>Eukaryota</taxon>
        <taxon>Viridiplantae</taxon>
        <taxon>Streptophyta</taxon>
        <taxon>Embryophyta</taxon>
        <taxon>Tracheophyta</taxon>
        <taxon>Spermatophyta</taxon>
        <taxon>Magnoliopsida</taxon>
        <taxon>eudicotyledons</taxon>
        <taxon>Gunneridae</taxon>
        <taxon>Pentapetalae</taxon>
        <taxon>asterids</taxon>
        <taxon>lamiids</taxon>
        <taxon>Gentianales</taxon>
        <taxon>Rubiaceae</taxon>
        <taxon>Cinchonoideae</taxon>
        <taxon>Cinchoneae</taxon>
        <taxon>Cinchona</taxon>
    </lineage>
</organism>
<feature type="region of interest" description="Disordered" evidence="6">
    <location>
        <begin position="91"/>
        <end position="112"/>
    </location>
</feature>
<dbReference type="InterPro" id="IPR012677">
    <property type="entry name" value="Nucleotide-bd_a/b_plait_sf"/>
</dbReference>
<feature type="domain" description="RRM" evidence="7">
    <location>
        <begin position="656"/>
        <end position="752"/>
    </location>
</feature>
<protein>
    <recommendedName>
        <fullName evidence="7">RRM domain-containing protein</fullName>
    </recommendedName>
</protein>
<dbReference type="Pfam" id="PF00076">
    <property type="entry name" value="RRM_1"/>
    <property type="match status" value="3"/>
</dbReference>
<feature type="region of interest" description="Disordered" evidence="6">
    <location>
        <begin position="141"/>
        <end position="172"/>
    </location>
</feature>
<gene>
    <name evidence="8" type="ORF">ACH5RR_022034</name>
</gene>
<feature type="region of interest" description="Disordered" evidence="6">
    <location>
        <begin position="361"/>
        <end position="412"/>
    </location>
</feature>
<comment type="subcellular location">
    <subcellularLocation>
        <location evidence="1">Nucleus</location>
    </subcellularLocation>
</comment>
<evidence type="ECO:0000313" key="9">
    <source>
        <dbReference type="Proteomes" id="UP001630127"/>
    </source>
</evidence>
<feature type="compositionally biased region" description="Basic and acidic residues" evidence="6">
    <location>
        <begin position="924"/>
        <end position="933"/>
    </location>
</feature>
<feature type="compositionally biased region" description="Basic residues" evidence="6">
    <location>
        <begin position="792"/>
        <end position="801"/>
    </location>
</feature>
<dbReference type="FunFam" id="3.30.70.330:FF:000182">
    <property type="entry name" value="RNA-binding motif protein 28"/>
    <property type="match status" value="1"/>
</dbReference>
<dbReference type="InterPro" id="IPR051945">
    <property type="entry name" value="RRM_MRD1_RNA_proc_ribogen"/>
</dbReference>